<feature type="transmembrane region" description="Helical" evidence="1">
    <location>
        <begin position="208"/>
        <end position="228"/>
    </location>
</feature>
<keyword evidence="1" id="KW-0472">Membrane</keyword>
<evidence type="ECO:0000256" key="2">
    <source>
        <dbReference type="SAM" id="MobiDB-lite"/>
    </source>
</evidence>
<keyword evidence="1" id="KW-1003">Cell membrane</keyword>
<feature type="transmembrane region" description="Helical" evidence="1">
    <location>
        <begin position="12"/>
        <end position="29"/>
    </location>
</feature>
<feature type="compositionally biased region" description="Low complexity" evidence="2">
    <location>
        <begin position="124"/>
        <end position="135"/>
    </location>
</feature>
<gene>
    <name evidence="3" type="ORF">G5V58_22965</name>
</gene>
<dbReference type="GO" id="GO:0005886">
    <property type="term" value="C:plasma membrane"/>
    <property type="evidence" value="ECO:0007669"/>
    <property type="project" value="UniProtKB-SubCell"/>
</dbReference>
<protein>
    <recommendedName>
        <fullName evidence="1">SURF1-like protein</fullName>
    </recommendedName>
</protein>
<sequence length="255" mass="27475">MPNALAPRYWGGHLLMVVAVVAALLLGLWQLDAWRERRADAARDLTQAQPEPLADVMGPDDPFPGRSVGQPVTVSGSWVPTGTVFVSGREHDGVDGYWMVTPLAVGDAGAPALPVVLGWVADPGQAPAPPQGTADLTGWLQPPEGTGDRDDDPTDDVLPQLRIADVVQRVDQDLYSAYAVAQDGVDGLPAADLAQLPDAGRFTAVRNLFYALEWWVFGGFAVFLWWRWVGELRAPPGEDPEEEDETEDRASTVAT</sequence>
<accession>A0A6G6WJJ9</accession>
<evidence type="ECO:0000313" key="3">
    <source>
        <dbReference type="EMBL" id="QIG45240.1"/>
    </source>
</evidence>
<feature type="region of interest" description="Disordered" evidence="2">
    <location>
        <begin position="124"/>
        <end position="155"/>
    </location>
</feature>
<keyword evidence="1" id="KW-1133">Transmembrane helix</keyword>
<dbReference type="Proteomes" id="UP000502996">
    <property type="component" value="Chromosome"/>
</dbReference>
<dbReference type="KEGG" id="nano:G5V58_22965"/>
<proteinExistence type="inferred from homology"/>
<reference evidence="3 4" key="1">
    <citation type="submission" date="2020-02" db="EMBL/GenBank/DDBJ databases">
        <title>Full genome sequence of Nocardioides sp. R-3366.</title>
        <authorList>
            <person name="Im W.-T."/>
        </authorList>
    </citation>
    <scope>NUCLEOTIDE SEQUENCE [LARGE SCALE GENOMIC DNA]</scope>
    <source>
        <strain evidence="3 4">R-3366</strain>
    </source>
</reference>
<organism evidence="3 4">
    <name type="scientific">Nocardioides anomalus</name>
    <dbReference type="NCBI Taxonomy" id="2712223"/>
    <lineage>
        <taxon>Bacteria</taxon>
        <taxon>Bacillati</taxon>
        <taxon>Actinomycetota</taxon>
        <taxon>Actinomycetes</taxon>
        <taxon>Propionibacteriales</taxon>
        <taxon>Nocardioidaceae</taxon>
        <taxon>Nocardioides</taxon>
    </lineage>
</organism>
<dbReference type="CDD" id="cd06662">
    <property type="entry name" value="SURF1"/>
    <property type="match status" value="1"/>
</dbReference>
<dbReference type="Pfam" id="PF02104">
    <property type="entry name" value="SURF1"/>
    <property type="match status" value="1"/>
</dbReference>
<feature type="region of interest" description="Disordered" evidence="2">
    <location>
        <begin position="234"/>
        <end position="255"/>
    </location>
</feature>
<dbReference type="RefSeq" id="WP_165237604.1">
    <property type="nucleotide sequence ID" value="NZ_CP049257.1"/>
</dbReference>
<keyword evidence="4" id="KW-1185">Reference proteome</keyword>
<name>A0A6G6WJJ9_9ACTN</name>
<dbReference type="InterPro" id="IPR002994">
    <property type="entry name" value="Surf1/Shy1"/>
</dbReference>
<evidence type="ECO:0000313" key="4">
    <source>
        <dbReference type="Proteomes" id="UP000502996"/>
    </source>
</evidence>
<dbReference type="EMBL" id="CP049257">
    <property type="protein sequence ID" value="QIG45240.1"/>
    <property type="molecule type" value="Genomic_DNA"/>
</dbReference>
<dbReference type="AlphaFoldDB" id="A0A6G6WJJ9"/>
<comment type="subcellular location">
    <subcellularLocation>
        <location evidence="1">Cell membrane</location>
        <topology evidence="1">Multi-pass membrane protein</topology>
    </subcellularLocation>
</comment>
<keyword evidence="1" id="KW-0812">Transmembrane</keyword>
<comment type="similarity">
    <text evidence="1">Belongs to the SURF1 family.</text>
</comment>
<evidence type="ECO:0000256" key="1">
    <source>
        <dbReference type="RuleBase" id="RU363076"/>
    </source>
</evidence>
<dbReference type="PROSITE" id="PS50895">
    <property type="entry name" value="SURF1"/>
    <property type="match status" value="1"/>
</dbReference>
<feature type="compositionally biased region" description="Acidic residues" evidence="2">
    <location>
        <begin position="238"/>
        <end position="247"/>
    </location>
</feature>